<gene>
    <name evidence="9" type="ORF">EVG15_08080</name>
</gene>
<keyword evidence="6" id="KW-0067">ATP-binding</keyword>
<dbReference type="PANTHER" id="PTHR43071">
    <property type="entry name" value="2-AMINO-4-HYDROXY-6-HYDROXYMETHYLDIHYDROPTERIDINE PYROPHOSPHOKINASE"/>
    <property type="match status" value="1"/>
</dbReference>
<dbReference type="GO" id="GO:0016301">
    <property type="term" value="F:kinase activity"/>
    <property type="evidence" value="ECO:0007669"/>
    <property type="project" value="UniProtKB-KW"/>
</dbReference>
<evidence type="ECO:0000313" key="9">
    <source>
        <dbReference type="EMBL" id="RZD18003.1"/>
    </source>
</evidence>
<protein>
    <recommendedName>
        <fullName evidence="2">2-amino-4-hydroxy-6-hydroxymethyldihydropteridine diphosphokinase</fullName>
        <ecNumber evidence="2">2.7.6.3</ecNumber>
    </recommendedName>
</protein>
<organism evidence="9 10">
    <name type="scientific">Candidatus Acididesulfobacter diazotrophicus</name>
    <dbReference type="NCBI Taxonomy" id="2597226"/>
    <lineage>
        <taxon>Bacteria</taxon>
        <taxon>Deltaproteobacteria</taxon>
        <taxon>Candidatus Acidulodesulfobacterales</taxon>
        <taxon>Candidatus Acididesulfobacter</taxon>
    </lineage>
</organism>
<comment type="caution">
    <text evidence="9">The sequence shown here is derived from an EMBL/GenBank/DDBJ whole genome shotgun (WGS) entry which is preliminary data.</text>
</comment>
<dbReference type="GO" id="GO:0046654">
    <property type="term" value="P:tetrahydrofolate biosynthetic process"/>
    <property type="evidence" value="ECO:0007669"/>
    <property type="project" value="UniProtKB-UniPathway"/>
</dbReference>
<dbReference type="EC" id="2.7.6.3" evidence="2"/>
<keyword evidence="3" id="KW-0808">Transferase</keyword>
<dbReference type="InterPro" id="IPR035907">
    <property type="entry name" value="Hppk_sf"/>
</dbReference>
<dbReference type="EMBL" id="SGBB01000016">
    <property type="protein sequence ID" value="RZD18003.1"/>
    <property type="molecule type" value="Genomic_DNA"/>
</dbReference>
<evidence type="ECO:0000256" key="7">
    <source>
        <dbReference type="ARBA" id="ARBA00022909"/>
    </source>
</evidence>
<evidence type="ECO:0000256" key="4">
    <source>
        <dbReference type="ARBA" id="ARBA00022741"/>
    </source>
</evidence>
<sequence>MDIYFGLGSNLGNKEVNLINAISLINLIKLDCGGVLKLVGASKIYQTSPVGFSEEECKSGNIPVFLNCAVLYRFYKYRHENNNTDSIADYENIGKDLLFKIKNIEKLIGRKFNFKNNGEVLFVRHISREIDIDILLLDKIIISLPKLNIPHKELKNRKFALIPLLDINENLIDPITKNLYKNILSDFSATEEGITQSFKPYGVFSDNYLNINKI</sequence>
<dbReference type="Proteomes" id="UP000319296">
    <property type="component" value="Unassembled WGS sequence"/>
</dbReference>
<evidence type="ECO:0000256" key="5">
    <source>
        <dbReference type="ARBA" id="ARBA00022777"/>
    </source>
</evidence>
<dbReference type="Pfam" id="PF01288">
    <property type="entry name" value="HPPK"/>
    <property type="match status" value="1"/>
</dbReference>
<keyword evidence="4" id="KW-0547">Nucleotide-binding</keyword>
<keyword evidence="5 9" id="KW-0418">Kinase</keyword>
<comment type="pathway">
    <text evidence="1">Cofactor biosynthesis; tetrahydrofolate biosynthesis; 2-amino-4-hydroxy-6-hydroxymethyl-7,8-dihydropteridine diphosphate from 7,8-dihydroneopterin triphosphate: step 4/4.</text>
</comment>
<dbReference type="SUPFAM" id="SSF55083">
    <property type="entry name" value="6-hydroxymethyl-7,8-dihydropterin pyrophosphokinase, HPPK"/>
    <property type="match status" value="1"/>
</dbReference>
<dbReference type="GO" id="GO:0003848">
    <property type="term" value="F:2-amino-4-hydroxy-6-hydroxymethyldihydropteridine diphosphokinase activity"/>
    <property type="evidence" value="ECO:0007669"/>
    <property type="project" value="UniProtKB-EC"/>
</dbReference>
<reference evidence="9 10" key="1">
    <citation type="journal article" date="2019" name="ISME J.">
        <title>Insights into ecological role of a new deltaproteobacterial order Candidatus Acidulodesulfobacterales by metagenomics and metatranscriptomics.</title>
        <authorList>
            <person name="Tan S."/>
            <person name="Liu J."/>
            <person name="Fang Y."/>
            <person name="Hedlund B.P."/>
            <person name="Lian Z.H."/>
            <person name="Huang L.Y."/>
            <person name="Li J.T."/>
            <person name="Huang L.N."/>
            <person name="Li W.J."/>
            <person name="Jiang H.C."/>
            <person name="Dong H.L."/>
            <person name="Shu W.S."/>
        </authorList>
    </citation>
    <scope>NUCLEOTIDE SEQUENCE [LARGE SCALE GENOMIC DNA]</scope>
    <source>
        <strain evidence="9">AP1</strain>
    </source>
</reference>
<dbReference type="PANTHER" id="PTHR43071:SF1">
    <property type="entry name" value="2-AMINO-4-HYDROXY-6-HYDROXYMETHYLDIHYDROPTERIDINE PYROPHOSPHOKINASE"/>
    <property type="match status" value="1"/>
</dbReference>
<proteinExistence type="predicted"/>
<dbReference type="CDD" id="cd00483">
    <property type="entry name" value="HPPK"/>
    <property type="match status" value="1"/>
</dbReference>
<evidence type="ECO:0000259" key="8">
    <source>
        <dbReference type="Pfam" id="PF01288"/>
    </source>
</evidence>
<dbReference type="GO" id="GO:0046656">
    <property type="term" value="P:folic acid biosynthetic process"/>
    <property type="evidence" value="ECO:0007669"/>
    <property type="project" value="UniProtKB-KW"/>
</dbReference>
<evidence type="ECO:0000256" key="1">
    <source>
        <dbReference type="ARBA" id="ARBA00005051"/>
    </source>
</evidence>
<dbReference type="GO" id="GO:0005524">
    <property type="term" value="F:ATP binding"/>
    <property type="evidence" value="ECO:0007669"/>
    <property type="project" value="UniProtKB-KW"/>
</dbReference>
<accession>A0A519BL69</accession>
<keyword evidence="7" id="KW-0289">Folate biosynthesis</keyword>
<dbReference type="Gene3D" id="3.30.70.560">
    <property type="entry name" value="7,8-Dihydro-6-hydroxymethylpterin-pyrophosphokinase HPPK"/>
    <property type="match status" value="1"/>
</dbReference>
<feature type="domain" description="7,8-dihydro-6-hydroxymethylpterin-pyrophosphokinase" evidence="8">
    <location>
        <begin position="4"/>
        <end position="168"/>
    </location>
</feature>
<name>A0A519BL69_9DELT</name>
<dbReference type="UniPathway" id="UPA00077">
    <property type="reaction ID" value="UER00155"/>
</dbReference>
<dbReference type="AlphaFoldDB" id="A0A519BL69"/>
<evidence type="ECO:0000256" key="3">
    <source>
        <dbReference type="ARBA" id="ARBA00022679"/>
    </source>
</evidence>
<dbReference type="InterPro" id="IPR000550">
    <property type="entry name" value="Hppk"/>
</dbReference>
<evidence type="ECO:0000313" key="10">
    <source>
        <dbReference type="Proteomes" id="UP000319296"/>
    </source>
</evidence>
<evidence type="ECO:0000256" key="6">
    <source>
        <dbReference type="ARBA" id="ARBA00022840"/>
    </source>
</evidence>
<evidence type="ECO:0000256" key="2">
    <source>
        <dbReference type="ARBA" id="ARBA00013253"/>
    </source>
</evidence>